<keyword evidence="1" id="KW-1133">Transmembrane helix</keyword>
<keyword evidence="3" id="KW-1185">Reference proteome</keyword>
<sequence>MMKPKLVQTRTLEQPMQPTFHYQSPPSCSLFPSSPSKCSPTCLQIKWPATLILFYFILPPFSCMHLPLSSLNLNA</sequence>
<proteinExistence type="predicted"/>
<reference evidence="2 3" key="1">
    <citation type="journal article" date="2022" name="Nat. Plants">
        <title>Genomes of leafy and leafless Platanthera orchids illuminate the evolution of mycoheterotrophy.</title>
        <authorList>
            <person name="Li M.H."/>
            <person name="Liu K.W."/>
            <person name="Li Z."/>
            <person name="Lu H.C."/>
            <person name="Ye Q.L."/>
            <person name="Zhang D."/>
            <person name="Wang J.Y."/>
            <person name="Li Y.F."/>
            <person name="Zhong Z.M."/>
            <person name="Liu X."/>
            <person name="Yu X."/>
            <person name="Liu D.K."/>
            <person name="Tu X.D."/>
            <person name="Liu B."/>
            <person name="Hao Y."/>
            <person name="Liao X.Y."/>
            <person name="Jiang Y.T."/>
            <person name="Sun W.H."/>
            <person name="Chen J."/>
            <person name="Chen Y.Q."/>
            <person name="Ai Y."/>
            <person name="Zhai J.W."/>
            <person name="Wu S.S."/>
            <person name="Zhou Z."/>
            <person name="Hsiao Y.Y."/>
            <person name="Wu W.L."/>
            <person name="Chen Y.Y."/>
            <person name="Lin Y.F."/>
            <person name="Hsu J.L."/>
            <person name="Li C.Y."/>
            <person name="Wang Z.W."/>
            <person name="Zhao X."/>
            <person name="Zhong W.Y."/>
            <person name="Ma X.K."/>
            <person name="Ma L."/>
            <person name="Huang J."/>
            <person name="Chen G.Z."/>
            <person name="Huang M.Z."/>
            <person name="Huang L."/>
            <person name="Peng D.H."/>
            <person name="Luo Y.B."/>
            <person name="Zou S.Q."/>
            <person name="Chen S.P."/>
            <person name="Lan S."/>
            <person name="Tsai W.C."/>
            <person name="Van de Peer Y."/>
            <person name="Liu Z.J."/>
        </authorList>
    </citation>
    <scope>NUCLEOTIDE SEQUENCE [LARGE SCALE GENOMIC DNA]</scope>
    <source>
        <strain evidence="2">Lor287</strain>
    </source>
</reference>
<dbReference type="AlphaFoldDB" id="A0AAP0B3I8"/>
<keyword evidence="1" id="KW-0812">Transmembrane</keyword>
<evidence type="ECO:0000313" key="2">
    <source>
        <dbReference type="EMBL" id="KAK8926256.1"/>
    </source>
</evidence>
<organism evidence="2 3">
    <name type="scientific">Platanthera zijinensis</name>
    <dbReference type="NCBI Taxonomy" id="2320716"/>
    <lineage>
        <taxon>Eukaryota</taxon>
        <taxon>Viridiplantae</taxon>
        <taxon>Streptophyta</taxon>
        <taxon>Embryophyta</taxon>
        <taxon>Tracheophyta</taxon>
        <taxon>Spermatophyta</taxon>
        <taxon>Magnoliopsida</taxon>
        <taxon>Liliopsida</taxon>
        <taxon>Asparagales</taxon>
        <taxon>Orchidaceae</taxon>
        <taxon>Orchidoideae</taxon>
        <taxon>Orchideae</taxon>
        <taxon>Orchidinae</taxon>
        <taxon>Platanthera</taxon>
    </lineage>
</organism>
<keyword evidence="1" id="KW-0472">Membrane</keyword>
<gene>
    <name evidence="2" type="ORF">KSP39_PZI018774</name>
</gene>
<dbReference type="Proteomes" id="UP001418222">
    <property type="component" value="Unassembled WGS sequence"/>
</dbReference>
<dbReference type="EMBL" id="JBBWWQ010000016">
    <property type="protein sequence ID" value="KAK8926256.1"/>
    <property type="molecule type" value="Genomic_DNA"/>
</dbReference>
<feature type="transmembrane region" description="Helical" evidence="1">
    <location>
        <begin position="47"/>
        <end position="68"/>
    </location>
</feature>
<evidence type="ECO:0000313" key="3">
    <source>
        <dbReference type="Proteomes" id="UP001418222"/>
    </source>
</evidence>
<protein>
    <submittedName>
        <fullName evidence="2">Uncharacterized protein</fullName>
    </submittedName>
</protein>
<evidence type="ECO:0000256" key="1">
    <source>
        <dbReference type="SAM" id="Phobius"/>
    </source>
</evidence>
<accession>A0AAP0B3I8</accession>
<comment type="caution">
    <text evidence="2">The sequence shown here is derived from an EMBL/GenBank/DDBJ whole genome shotgun (WGS) entry which is preliminary data.</text>
</comment>
<name>A0AAP0B3I8_9ASPA</name>